<dbReference type="Proteomes" id="UP001303211">
    <property type="component" value="Chromosome"/>
</dbReference>
<dbReference type="RefSeq" id="WP_317700577.1">
    <property type="nucleotide sequence ID" value="NZ_CP136921.1"/>
</dbReference>
<dbReference type="InterPro" id="IPR013424">
    <property type="entry name" value="Ice-binding_C"/>
</dbReference>
<evidence type="ECO:0000313" key="3">
    <source>
        <dbReference type="EMBL" id="WOO31091.1"/>
    </source>
</evidence>
<reference evidence="3 4" key="1">
    <citation type="submission" date="2023-03" db="EMBL/GenBank/DDBJ databases">
        <title>Diaphorobacter basophil sp. nov., isolated from a sewage-treatment plant.</title>
        <authorList>
            <person name="Yang K."/>
        </authorList>
    </citation>
    <scope>NUCLEOTIDE SEQUENCE [LARGE SCALE GENOMIC DNA]</scope>
    <source>
        <strain evidence="3 4">Y-1</strain>
    </source>
</reference>
<accession>A0ABZ0J173</accession>
<feature type="domain" description="Ice-binding protein C-terminal" evidence="2">
    <location>
        <begin position="226"/>
        <end position="249"/>
    </location>
</feature>
<name>A0ABZ0J173_9BURK</name>
<evidence type="ECO:0000256" key="1">
    <source>
        <dbReference type="SAM" id="SignalP"/>
    </source>
</evidence>
<dbReference type="NCBIfam" id="TIGR02595">
    <property type="entry name" value="PEP_CTERM"/>
    <property type="match status" value="1"/>
</dbReference>
<dbReference type="EMBL" id="CP136921">
    <property type="protein sequence ID" value="WOO31091.1"/>
    <property type="molecule type" value="Genomic_DNA"/>
</dbReference>
<feature type="chain" id="PRO_5046095168" evidence="1">
    <location>
        <begin position="23"/>
        <end position="254"/>
    </location>
</feature>
<gene>
    <name evidence="3" type="ORF">P4826_11755</name>
</gene>
<proteinExistence type="predicted"/>
<feature type="signal peptide" evidence="1">
    <location>
        <begin position="1"/>
        <end position="22"/>
    </location>
</feature>
<dbReference type="Pfam" id="PF07589">
    <property type="entry name" value="PEP-CTERM"/>
    <property type="match status" value="1"/>
</dbReference>
<keyword evidence="4" id="KW-1185">Reference proteome</keyword>
<evidence type="ECO:0000259" key="2">
    <source>
        <dbReference type="Pfam" id="PF07589"/>
    </source>
</evidence>
<evidence type="ECO:0000313" key="4">
    <source>
        <dbReference type="Proteomes" id="UP001303211"/>
    </source>
</evidence>
<organism evidence="3 4">
    <name type="scientific">Diaphorobacter limosus</name>
    <dbReference type="NCBI Taxonomy" id="3036128"/>
    <lineage>
        <taxon>Bacteria</taxon>
        <taxon>Pseudomonadati</taxon>
        <taxon>Pseudomonadota</taxon>
        <taxon>Betaproteobacteria</taxon>
        <taxon>Burkholderiales</taxon>
        <taxon>Comamonadaceae</taxon>
        <taxon>Diaphorobacter</taxon>
    </lineage>
</organism>
<protein>
    <submittedName>
        <fullName evidence="3">PEP-CTERM sorting domain-containing protein</fullName>
    </submittedName>
</protein>
<sequence>MSKKLGSMAAAILMTLGTSAYAGAFVNGGFEDGNLNGWTGGGGFWSGGGAPVNPATYAGGPSNNTIMIGGTDPITGANRVYGGGYSVRVNDAVNNRSVSTISQTVNNYTDNSIFFAWNAVLEASHGLADSDYFSLTLRDDTVGTNLVSRAYSSAGSIGSGTSGVTWTKFGNWYSSGWVVEQIDLAALSAVGHDFTLTLLASDCPYGGHAGYVYLDGFGAVNPPTGQVPEPGSLALLGLGFAGLAAARQRQKKAA</sequence>
<keyword evidence="1" id="KW-0732">Signal</keyword>